<proteinExistence type="predicted"/>
<dbReference type="InterPro" id="IPR029061">
    <property type="entry name" value="THDP-binding"/>
</dbReference>
<keyword evidence="1" id="KW-0670">Pyruvate</keyword>
<dbReference type="SUPFAM" id="SSF52518">
    <property type="entry name" value="Thiamin diphosphate-binding fold (THDP-binding)"/>
    <property type="match status" value="1"/>
</dbReference>
<comment type="caution">
    <text evidence="1">The sequence shown here is derived from an EMBL/GenBank/DDBJ whole genome shotgun (WGS) entry which is preliminary data.</text>
</comment>
<name>W1XK65_9ZZZZ</name>
<protein>
    <submittedName>
        <fullName evidence="1">Pyruvate-flavodoxin oxidoreductase</fullName>
    </submittedName>
</protein>
<dbReference type="EMBL" id="AZMM01015656">
    <property type="protein sequence ID" value="ETJ29820.1"/>
    <property type="molecule type" value="Genomic_DNA"/>
</dbReference>
<evidence type="ECO:0000313" key="1">
    <source>
        <dbReference type="EMBL" id="ETJ29820.1"/>
    </source>
</evidence>
<organism evidence="1">
    <name type="scientific">human gut metagenome</name>
    <dbReference type="NCBI Taxonomy" id="408170"/>
    <lineage>
        <taxon>unclassified sequences</taxon>
        <taxon>metagenomes</taxon>
        <taxon>organismal metagenomes</taxon>
    </lineage>
</organism>
<reference evidence="1" key="1">
    <citation type="submission" date="2013-12" db="EMBL/GenBank/DDBJ databases">
        <title>A Varibaculum cambriense genome reconstructed from a premature infant gut community with otherwise low bacterial novelty that shifts toward anaerobic metabolism during the third week of life.</title>
        <authorList>
            <person name="Brown C.T."/>
            <person name="Sharon I."/>
            <person name="Thomas B.C."/>
            <person name="Castelle C.J."/>
            <person name="Morowitz M.J."/>
            <person name="Banfield J.F."/>
        </authorList>
    </citation>
    <scope>NUCLEOTIDE SEQUENCE</scope>
</reference>
<accession>W1XK65</accession>
<sequence length="61" mass="6918">NHGTGHGGGDAKSNFKDFLMGEVRYDSLAKAFPKEAEELFNKTENDAKERLENYKRLANQE</sequence>
<feature type="non-terminal residue" evidence="1">
    <location>
        <position position="1"/>
    </location>
</feature>
<dbReference type="AlphaFoldDB" id="W1XK65"/>
<dbReference type="Gene3D" id="3.40.50.970">
    <property type="match status" value="1"/>
</dbReference>
<gene>
    <name evidence="1" type="ORF">Q604_UNBC15656G0001</name>
</gene>